<name>A0A328FJH0_9BACT</name>
<evidence type="ECO:0000256" key="3">
    <source>
        <dbReference type="ARBA" id="ARBA00023235"/>
    </source>
</evidence>
<evidence type="ECO:0000313" key="7">
    <source>
        <dbReference type="Proteomes" id="UP000248798"/>
    </source>
</evidence>
<dbReference type="GO" id="GO:0030170">
    <property type="term" value="F:pyridoxal phosphate binding"/>
    <property type="evidence" value="ECO:0007669"/>
    <property type="project" value="TreeGrafter"/>
</dbReference>
<evidence type="ECO:0000256" key="2">
    <source>
        <dbReference type="ARBA" id="ARBA00022898"/>
    </source>
</evidence>
<reference evidence="6 7" key="1">
    <citation type="submission" date="2018-06" db="EMBL/GenBank/DDBJ databases">
        <title>Complete Genome Sequence of Desulfobacter hydrogenophilus (DSM3380).</title>
        <authorList>
            <person name="Marietou A."/>
            <person name="Schreiber L."/>
            <person name="Marshall I."/>
            <person name="Jorgensen B."/>
        </authorList>
    </citation>
    <scope>NUCLEOTIDE SEQUENCE [LARGE SCALE GENOMIC DNA]</scope>
    <source>
        <strain evidence="6 7">DSM 3380</strain>
    </source>
</reference>
<feature type="domain" description="Alanine racemase N-terminal" evidence="4">
    <location>
        <begin position="7"/>
        <end position="224"/>
    </location>
</feature>
<organism evidence="6 7">
    <name type="scientific">Desulfobacter hydrogenophilus</name>
    <dbReference type="NCBI Taxonomy" id="2291"/>
    <lineage>
        <taxon>Bacteria</taxon>
        <taxon>Pseudomonadati</taxon>
        <taxon>Thermodesulfobacteriota</taxon>
        <taxon>Desulfobacteria</taxon>
        <taxon>Desulfobacterales</taxon>
        <taxon>Desulfobacteraceae</taxon>
        <taxon>Desulfobacter</taxon>
    </lineage>
</organism>
<dbReference type="Proteomes" id="UP000248798">
    <property type="component" value="Unassembled WGS sequence"/>
</dbReference>
<dbReference type="EMBL" id="QLNI01000007">
    <property type="protein sequence ID" value="RAM03127.1"/>
    <property type="molecule type" value="Genomic_DNA"/>
</dbReference>
<dbReference type="GO" id="GO:0005829">
    <property type="term" value="C:cytosol"/>
    <property type="evidence" value="ECO:0007669"/>
    <property type="project" value="TreeGrafter"/>
</dbReference>
<dbReference type="Gene3D" id="3.20.20.10">
    <property type="entry name" value="Alanine racemase"/>
    <property type="match status" value="1"/>
</dbReference>
<dbReference type="Proteomes" id="UP000293902">
    <property type="component" value="Chromosome"/>
</dbReference>
<dbReference type="InterPro" id="IPR029066">
    <property type="entry name" value="PLP-binding_barrel"/>
</dbReference>
<evidence type="ECO:0000259" key="4">
    <source>
        <dbReference type="Pfam" id="PF01168"/>
    </source>
</evidence>
<keyword evidence="8" id="KW-1185">Reference proteome</keyword>
<protein>
    <submittedName>
        <fullName evidence="6">Amino-acid racemase</fullName>
    </submittedName>
</protein>
<reference evidence="5 8" key="2">
    <citation type="submission" date="2019-02" db="EMBL/GenBank/DDBJ databases">
        <title>Complete genome sequence of Desulfobacter hydrogenophilus AcRS1.</title>
        <authorList>
            <person name="Marietou A."/>
            <person name="Lund M.B."/>
            <person name="Marshall I.P.G."/>
            <person name="Schreiber L."/>
            <person name="Jorgensen B."/>
        </authorList>
    </citation>
    <scope>NUCLEOTIDE SEQUENCE [LARGE SCALE GENOMIC DNA]</scope>
    <source>
        <strain evidence="5 8">AcRS1</strain>
    </source>
</reference>
<dbReference type="InterPro" id="IPR000821">
    <property type="entry name" value="Ala_racemase"/>
</dbReference>
<evidence type="ECO:0000313" key="8">
    <source>
        <dbReference type="Proteomes" id="UP000293902"/>
    </source>
</evidence>
<dbReference type="PANTHER" id="PTHR30511">
    <property type="entry name" value="ALANINE RACEMASE"/>
    <property type="match status" value="1"/>
</dbReference>
<dbReference type="AlphaFoldDB" id="A0A328FJH0"/>
<keyword evidence="3" id="KW-0413">Isomerase</keyword>
<dbReference type="InterPro" id="IPR001608">
    <property type="entry name" value="Ala_racemase_N"/>
</dbReference>
<dbReference type="Pfam" id="PF01168">
    <property type="entry name" value="Ala_racemase_N"/>
    <property type="match status" value="1"/>
</dbReference>
<sequence>MSQLILNLDKLRHNIRFLSRHCRKHHLDITGIIKDPCADPKMIRQMMELGFKNIGISRVPDGPIIRSVFPKRPIYISLPSIHELPAIVQCFSISFNSEMTVIEQLNQTAISMNCPHSILLMVDTGDLREGVMPDQVVETVRKIHQLTPRAIEFAGIGTNLGCCAGTVPDEYNLGLMARLADQIESELDIEVNTVSVGGSVLLEWMQHKPLPGRINNIRLGESVFLGTIPTINQVHPNLDTRVVTFRSDILEIKDKRITPPQLCGKDALGGRPQFTRLGIRKRAILNFGICDTYPLGLTPLIPGMEIVSVNSNYTLADITDCRHRFKVGDFVDFTMNYQAFLQSFISPFTRIRYQKEPDNTAVL</sequence>
<accession>A0A328FJH0</accession>
<comment type="cofactor">
    <cofactor evidence="1">
        <name>pyridoxal 5'-phosphate</name>
        <dbReference type="ChEBI" id="CHEBI:597326"/>
    </cofactor>
</comment>
<proteinExistence type="predicted"/>
<dbReference type="OrthoDB" id="504078at2"/>
<gene>
    <name evidence="6" type="ORF">DO021_04505</name>
    <name evidence="5" type="ORF">EYB58_00770</name>
</gene>
<dbReference type="SUPFAM" id="SSF51419">
    <property type="entry name" value="PLP-binding barrel"/>
    <property type="match status" value="1"/>
</dbReference>
<dbReference type="EMBL" id="CP036313">
    <property type="protein sequence ID" value="QBH11580.1"/>
    <property type="molecule type" value="Genomic_DNA"/>
</dbReference>
<evidence type="ECO:0000313" key="6">
    <source>
        <dbReference type="EMBL" id="RAM03127.1"/>
    </source>
</evidence>
<evidence type="ECO:0000313" key="5">
    <source>
        <dbReference type="EMBL" id="QBH11580.1"/>
    </source>
</evidence>
<dbReference type="GO" id="GO:0008784">
    <property type="term" value="F:alanine racemase activity"/>
    <property type="evidence" value="ECO:0007669"/>
    <property type="project" value="TreeGrafter"/>
</dbReference>
<evidence type="ECO:0000256" key="1">
    <source>
        <dbReference type="ARBA" id="ARBA00001933"/>
    </source>
</evidence>
<dbReference type="RefSeq" id="WP_111954146.1">
    <property type="nucleotide sequence ID" value="NZ_CP036313.1"/>
</dbReference>
<dbReference type="PANTHER" id="PTHR30511:SF3">
    <property type="entry name" value="LYSINE RACEMASE"/>
    <property type="match status" value="1"/>
</dbReference>
<keyword evidence="2" id="KW-0663">Pyridoxal phosphate</keyword>